<name>A0A382FZ93_9ZZZZ</name>
<dbReference type="GO" id="GO:0015225">
    <property type="term" value="F:biotin transmembrane transporter activity"/>
    <property type="evidence" value="ECO:0007669"/>
    <property type="project" value="InterPro"/>
</dbReference>
<dbReference type="Pfam" id="PF02632">
    <property type="entry name" value="BioY"/>
    <property type="match status" value="2"/>
</dbReference>
<dbReference type="PANTHER" id="PTHR34295">
    <property type="entry name" value="BIOTIN TRANSPORTER BIOY"/>
    <property type="match status" value="1"/>
</dbReference>
<sequence>MQAVANPRTLIDVLVPQFKADDRLSAITRNIVLMLGFAGFVAFSAQIAVRLPWTTVPITGQTFAVLVTGGALGMRRGAGALTIYMLMGITFLPVFAPGSGVTEGSWDLHFILPWEGSHSSLSNMTSGGYIIGFILAAGLIGYLAERGWDRTQWVHLSMFLGNALIYVPGLLWLGYLIATDWIHPAAGVPLRDLIAGSNTLDKTLLGGLYPFIVGDLMKLFLASLTLPTAWALAAKVKPWTQNS</sequence>
<feature type="transmembrane region" description="Helical" evidence="1">
    <location>
        <begin position="55"/>
        <end position="74"/>
    </location>
</feature>
<evidence type="ECO:0000313" key="2">
    <source>
        <dbReference type="EMBL" id="SVB67724.1"/>
    </source>
</evidence>
<dbReference type="PANTHER" id="PTHR34295:SF1">
    <property type="entry name" value="BIOTIN TRANSPORTER BIOY"/>
    <property type="match status" value="1"/>
</dbReference>
<feature type="transmembrane region" description="Helical" evidence="1">
    <location>
        <begin position="31"/>
        <end position="49"/>
    </location>
</feature>
<dbReference type="GO" id="GO:0005886">
    <property type="term" value="C:plasma membrane"/>
    <property type="evidence" value="ECO:0007669"/>
    <property type="project" value="InterPro"/>
</dbReference>
<gene>
    <name evidence="2" type="ORF">METZ01_LOCUS220578</name>
</gene>
<dbReference type="InterPro" id="IPR003784">
    <property type="entry name" value="BioY"/>
</dbReference>
<feature type="transmembrane region" description="Helical" evidence="1">
    <location>
        <begin position="208"/>
        <end position="233"/>
    </location>
</feature>
<dbReference type="EMBL" id="UINC01052415">
    <property type="protein sequence ID" value="SVB67724.1"/>
    <property type="molecule type" value="Genomic_DNA"/>
</dbReference>
<feature type="transmembrane region" description="Helical" evidence="1">
    <location>
        <begin position="121"/>
        <end position="144"/>
    </location>
</feature>
<feature type="transmembrane region" description="Helical" evidence="1">
    <location>
        <begin position="81"/>
        <end position="101"/>
    </location>
</feature>
<protein>
    <recommendedName>
        <fullName evidence="3">Biotin transporter BioY</fullName>
    </recommendedName>
</protein>
<keyword evidence="1" id="KW-1133">Transmembrane helix</keyword>
<dbReference type="Gene3D" id="1.10.1760.20">
    <property type="match status" value="1"/>
</dbReference>
<keyword evidence="1" id="KW-0472">Membrane</keyword>
<organism evidence="2">
    <name type="scientific">marine metagenome</name>
    <dbReference type="NCBI Taxonomy" id="408172"/>
    <lineage>
        <taxon>unclassified sequences</taxon>
        <taxon>metagenomes</taxon>
        <taxon>ecological metagenomes</taxon>
    </lineage>
</organism>
<evidence type="ECO:0008006" key="3">
    <source>
        <dbReference type="Google" id="ProtNLM"/>
    </source>
</evidence>
<proteinExistence type="predicted"/>
<reference evidence="2" key="1">
    <citation type="submission" date="2018-05" db="EMBL/GenBank/DDBJ databases">
        <authorList>
            <person name="Lanie J.A."/>
            <person name="Ng W.-L."/>
            <person name="Kazmierczak K.M."/>
            <person name="Andrzejewski T.M."/>
            <person name="Davidsen T.M."/>
            <person name="Wayne K.J."/>
            <person name="Tettelin H."/>
            <person name="Glass J.I."/>
            <person name="Rusch D."/>
            <person name="Podicherti R."/>
            <person name="Tsui H.-C.T."/>
            <person name="Winkler M.E."/>
        </authorList>
    </citation>
    <scope>NUCLEOTIDE SEQUENCE</scope>
</reference>
<dbReference type="AlphaFoldDB" id="A0A382FZ93"/>
<accession>A0A382FZ93</accession>
<keyword evidence="1" id="KW-0812">Transmembrane</keyword>
<evidence type="ECO:0000256" key="1">
    <source>
        <dbReference type="SAM" id="Phobius"/>
    </source>
</evidence>
<feature type="transmembrane region" description="Helical" evidence="1">
    <location>
        <begin position="156"/>
        <end position="178"/>
    </location>
</feature>